<evidence type="ECO:0000256" key="3">
    <source>
        <dbReference type="ARBA" id="ARBA00022452"/>
    </source>
</evidence>
<keyword evidence="7" id="KW-0408">Iron</keyword>
<dbReference type="Gene3D" id="2.170.130.10">
    <property type="entry name" value="TonB-dependent receptor, plug domain"/>
    <property type="match status" value="1"/>
</dbReference>
<keyword evidence="8" id="KW-0406">Ion transport</keyword>
<reference evidence="11 12" key="1">
    <citation type="submission" date="2019-01" db="EMBL/GenBank/DDBJ databases">
        <title>Lacunisphaera sp. strain TWA-58.</title>
        <authorList>
            <person name="Chen W.-M."/>
        </authorList>
    </citation>
    <scope>NUCLEOTIDE SEQUENCE [LARGE SCALE GENOMIC DNA]</scope>
    <source>
        <strain evidence="11 12">TWA-58</strain>
    </source>
</reference>
<comment type="subcellular location">
    <subcellularLocation>
        <location evidence="1">Cell outer membrane</location>
        <topology evidence="1">Multi-pass membrane protein</topology>
    </subcellularLocation>
</comment>
<protein>
    <recommendedName>
        <fullName evidence="13">TonB-dependent receptor</fullName>
    </recommendedName>
</protein>
<sequence length="930" mass="104783">MTPEFLADVSATTLDDAMRYSLNYENPWEFTNATANNGDFHRGIIQDNAATRTRSLSESVYMHDFFVTYMPMDTYNTERFTVASGPNAILFGLGSAAGAVDSTYKRAQLAKDAYEFSLRVDNEDSWRTILDVNKVLWKDKLAVRFVGLGQNLHTFRKPNNNEATRLFTAVTFQPFKNTRIRGWYEDAELLRQLARNAIIVDRATPWISAGRPAFNNAPGFTPPAANNLIFALNGNQGMTYLFGQTAPGTIPVQNLRNTTILTRGVEAIRPSPDNVDVTLTDPSLFPIDVNYQGNATNNDTFGHIAGAAIEQTFFDKLFVEAAFNKEVYQANFSDLIRGVETELYVDANQFLPGTTTPNPNYGRYFIEGSGRAGIWWGARDDLRLSASYELDLSDRTPRKWLSGLLGRHRISGLLSREDLHGGTNPTQTLQGHDAYIINDTPLTVGRPQDNTNRTRQLRFRAYLDDPKTTGADGVYHANLPFYALGNTTLPDGTQIATIGNPYGATASATRSLTRIDSNVVAVQSYFWDGRIVTTFGFRKDKQRRANVTTARVGVPTPTPTTAYTGLFQHFWEVDPGENWNPADHVVDHSRSRGIVFHPKKWLSLFYSDADTFGPSGNFHQPDNSVIPGTRGEGRDYGFTLSLFDDRLHFRANKYRNTNAPNSSAFRDSVRDLFINIERVIHARFPADKDGIYDPNLPRDYYNVTSDQVAEGYEFELTANPTPQWRLTLNASKPDSVESGIGAHWLEALDRRLPVWSKYGNELLEGSTTRTVRDEFRDRLNSLNTMKESDGTATQQLRTWRMNLVTRYSFTEGLFKRFHVGGVYSWRGKSVLGYKNKTIANQYPFPGIDAQIVVPDLAQPVYGRATTTIDLFAGYGRRLFKDRVDWSVQLNIRNALDDNDPVVQRVLSDGTTRFYTIPEPRAFILTNTFKF</sequence>
<dbReference type="Gene3D" id="2.40.170.20">
    <property type="entry name" value="TonB-dependent receptor, beta-barrel domain"/>
    <property type="match status" value="1"/>
</dbReference>
<dbReference type="RefSeq" id="WP_129047722.1">
    <property type="nucleotide sequence ID" value="NZ_SDHX01000001.1"/>
</dbReference>
<keyword evidence="9" id="KW-0472">Membrane</keyword>
<keyword evidence="12" id="KW-1185">Reference proteome</keyword>
<dbReference type="InterPro" id="IPR036942">
    <property type="entry name" value="Beta-barrel_TonB_sf"/>
</dbReference>
<proteinExistence type="predicted"/>
<dbReference type="InterPro" id="IPR037066">
    <property type="entry name" value="Plug_dom_sf"/>
</dbReference>
<evidence type="ECO:0000256" key="10">
    <source>
        <dbReference type="ARBA" id="ARBA00023237"/>
    </source>
</evidence>
<dbReference type="PANTHER" id="PTHR32552:SF68">
    <property type="entry name" value="FERRICHROME OUTER MEMBRANE TRANSPORTER_PHAGE RECEPTOR"/>
    <property type="match status" value="1"/>
</dbReference>
<evidence type="ECO:0000256" key="5">
    <source>
        <dbReference type="ARBA" id="ARBA00022692"/>
    </source>
</evidence>
<dbReference type="OrthoDB" id="182927at2"/>
<dbReference type="GO" id="GO:0009279">
    <property type="term" value="C:cell outer membrane"/>
    <property type="evidence" value="ECO:0007669"/>
    <property type="project" value="UniProtKB-SubCell"/>
</dbReference>
<dbReference type="InterPro" id="IPR039426">
    <property type="entry name" value="TonB-dep_rcpt-like"/>
</dbReference>
<name>A0A4Q1CBB0_9BACT</name>
<evidence type="ECO:0000256" key="6">
    <source>
        <dbReference type="ARBA" id="ARBA00022729"/>
    </source>
</evidence>
<evidence type="ECO:0000313" key="11">
    <source>
        <dbReference type="EMBL" id="RXK56354.1"/>
    </source>
</evidence>
<evidence type="ECO:0000313" key="12">
    <source>
        <dbReference type="Proteomes" id="UP000290218"/>
    </source>
</evidence>
<dbReference type="AlphaFoldDB" id="A0A4Q1CBB0"/>
<evidence type="ECO:0000256" key="2">
    <source>
        <dbReference type="ARBA" id="ARBA00022448"/>
    </source>
</evidence>
<keyword evidence="10" id="KW-0998">Cell outer membrane</keyword>
<keyword evidence="2" id="KW-0813">Transport</keyword>
<dbReference type="GO" id="GO:0015344">
    <property type="term" value="F:siderophore uptake transmembrane transporter activity"/>
    <property type="evidence" value="ECO:0007669"/>
    <property type="project" value="TreeGrafter"/>
</dbReference>
<dbReference type="Proteomes" id="UP000290218">
    <property type="component" value="Unassembled WGS sequence"/>
</dbReference>
<evidence type="ECO:0008006" key="13">
    <source>
        <dbReference type="Google" id="ProtNLM"/>
    </source>
</evidence>
<gene>
    <name evidence="11" type="ORF">ESB00_10925</name>
</gene>
<dbReference type="SUPFAM" id="SSF56935">
    <property type="entry name" value="Porins"/>
    <property type="match status" value="1"/>
</dbReference>
<evidence type="ECO:0000256" key="1">
    <source>
        <dbReference type="ARBA" id="ARBA00004571"/>
    </source>
</evidence>
<keyword evidence="6" id="KW-0732">Signal</keyword>
<evidence type="ECO:0000256" key="8">
    <source>
        <dbReference type="ARBA" id="ARBA00023065"/>
    </source>
</evidence>
<evidence type="ECO:0000256" key="9">
    <source>
        <dbReference type="ARBA" id="ARBA00023136"/>
    </source>
</evidence>
<evidence type="ECO:0000256" key="4">
    <source>
        <dbReference type="ARBA" id="ARBA00022496"/>
    </source>
</evidence>
<accession>A0A4Q1CBB0</accession>
<organism evidence="11 12">
    <name type="scientific">Oleiharenicola lentus</name>
    <dbReference type="NCBI Taxonomy" id="2508720"/>
    <lineage>
        <taxon>Bacteria</taxon>
        <taxon>Pseudomonadati</taxon>
        <taxon>Verrucomicrobiota</taxon>
        <taxon>Opitutia</taxon>
        <taxon>Opitutales</taxon>
        <taxon>Opitutaceae</taxon>
        <taxon>Oleiharenicola</taxon>
    </lineage>
</organism>
<comment type="caution">
    <text evidence="11">The sequence shown here is derived from an EMBL/GenBank/DDBJ whole genome shotgun (WGS) entry which is preliminary data.</text>
</comment>
<keyword evidence="4" id="KW-0410">Iron transport</keyword>
<keyword evidence="3" id="KW-1134">Transmembrane beta strand</keyword>
<dbReference type="EMBL" id="SDHX01000001">
    <property type="protein sequence ID" value="RXK56354.1"/>
    <property type="molecule type" value="Genomic_DNA"/>
</dbReference>
<evidence type="ECO:0000256" key="7">
    <source>
        <dbReference type="ARBA" id="ARBA00023004"/>
    </source>
</evidence>
<dbReference type="PANTHER" id="PTHR32552">
    <property type="entry name" value="FERRICHROME IRON RECEPTOR-RELATED"/>
    <property type="match status" value="1"/>
</dbReference>
<keyword evidence="5" id="KW-0812">Transmembrane</keyword>